<dbReference type="InterPro" id="IPR012337">
    <property type="entry name" value="RNaseH-like_sf"/>
</dbReference>
<protein>
    <submittedName>
        <fullName evidence="2">Transposon Tf2-8 polyprotein</fullName>
    </submittedName>
</protein>
<dbReference type="InterPro" id="IPR036397">
    <property type="entry name" value="RNaseH_sf"/>
</dbReference>
<dbReference type="Gene3D" id="1.10.340.70">
    <property type="match status" value="1"/>
</dbReference>
<feature type="domain" description="Integrase catalytic" evidence="1">
    <location>
        <begin position="229"/>
        <end position="304"/>
    </location>
</feature>
<dbReference type="SUPFAM" id="SSF54160">
    <property type="entry name" value="Chromo domain-like"/>
    <property type="match status" value="1"/>
</dbReference>
<dbReference type="PANTHER" id="PTHR45835">
    <property type="entry name" value="YALI0A06105P"/>
    <property type="match status" value="1"/>
</dbReference>
<dbReference type="PROSITE" id="PS50994">
    <property type="entry name" value="INTEGRASE"/>
    <property type="match status" value="1"/>
</dbReference>
<sequence>MRQRRWIELLKDYDCIIQYHLGKANVVADALSRKSFGSLAAIKGCRRQLLGDLRSLQVHIRFLDSGALVANFRVQPDLVGRIKALQKNDLNLVQLMEDVKKGSKSDFVLSDDGVSRFKTKLCVPNDGDLRRELLEEAHCSRLVIHPRGTKMYKDLRQNYWWLGMKRDIAQFVAQCLVCQQVKAKHQRPAGFLQPLSIPEWKWEHITMDFVTGLPRTLGAIMQFGFWHSLQKALGTKLSFSTAFHPQTDGQSERVIQVLEDLLRACALDLKGNWDDYLPLVEFVYNNSFQASIGMTPFEALYGRRCRSPVCWDDVGEKKLLGPELVQLTVEKVSLIKERLKAAQSRQKSYADNRRRDLEFEVGDHVFLKVSPMKSIMRFGRKGKLGPRFVGPFEILERVGTLAYKVALPQLEPIQIFEDLTYEEVPVQIVDVMDKVLRHAVVKLVKVQWSNHSIREATWELEEEMREKHPQLFQDSGMSSLED</sequence>
<dbReference type="Pfam" id="PF24626">
    <property type="entry name" value="SH3_Tf2-1"/>
    <property type="match status" value="1"/>
</dbReference>
<accession>A0A438CFF9</accession>
<name>A0A438CFF9_VITVI</name>
<dbReference type="AlphaFoldDB" id="A0A438CFF9"/>
<dbReference type="EMBL" id="QGNW01002260">
    <property type="protein sequence ID" value="RVW21925.1"/>
    <property type="molecule type" value="Genomic_DNA"/>
</dbReference>
<evidence type="ECO:0000313" key="2">
    <source>
        <dbReference type="EMBL" id="RVW21925.1"/>
    </source>
</evidence>
<dbReference type="Pfam" id="PF17921">
    <property type="entry name" value="Integrase_H2C2"/>
    <property type="match status" value="1"/>
</dbReference>
<evidence type="ECO:0000259" key="1">
    <source>
        <dbReference type="PROSITE" id="PS50994"/>
    </source>
</evidence>
<dbReference type="SUPFAM" id="SSF53098">
    <property type="entry name" value="Ribonuclease H-like"/>
    <property type="match status" value="1"/>
</dbReference>
<dbReference type="Proteomes" id="UP000288805">
    <property type="component" value="Unassembled WGS sequence"/>
</dbReference>
<dbReference type="InterPro" id="IPR041588">
    <property type="entry name" value="Integrase_H2C2"/>
</dbReference>
<dbReference type="GO" id="GO:0015074">
    <property type="term" value="P:DNA integration"/>
    <property type="evidence" value="ECO:0007669"/>
    <property type="project" value="InterPro"/>
</dbReference>
<dbReference type="InterPro" id="IPR016197">
    <property type="entry name" value="Chromo-like_dom_sf"/>
</dbReference>
<dbReference type="PANTHER" id="PTHR45835:SF99">
    <property type="entry name" value="CHROMO DOMAIN-CONTAINING PROTEIN-RELATED"/>
    <property type="match status" value="1"/>
</dbReference>
<dbReference type="InterPro" id="IPR001584">
    <property type="entry name" value="Integrase_cat-core"/>
</dbReference>
<evidence type="ECO:0000313" key="3">
    <source>
        <dbReference type="Proteomes" id="UP000288805"/>
    </source>
</evidence>
<proteinExistence type="predicted"/>
<gene>
    <name evidence="2" type="primary">Tf2-8_46</name>
    <name evidence="2" type="ORF">CK203_101088</name>
</gene>
<dbReference type="GO" id="GO:0003676">
    <property type="term" value="F:nucleic acid binding"/>
    <property type="evidence" value="ECO:0007669"/>
    <property type="project" value="InterPro"/>
</dbReference>
<comment type="caution">
    <text evidence="2">The sequence shown here is derived from an EMBL/GenBank/DDBJ whole genome shotgun (WGS) entry which is preliminary data.</text>
</comment>
<organism evidence="2 3">
    <name type="scientific">Vitis vinifera</name>
    <name type="common">Grape</name>
    <dbReference type="NCBI Taxonomy" id="29760"/>
    <lineage>
        <taxon>Eukaryota</taxon>
        <taxon>Viridiplantae</taxon>
        <taxon>Streptophyta</taxon>
        <taxon>Embryophyta</taxon>
        <taxon>Tracheophyta</taxon>
        <taxon>Spermatophyta</taxon>
        <taxon>Magnoliopsida</taxon>
        <taxon>eudicotyledons</taxon>
        <taxon>Gunneridae</taxon>
        <taxon>Pentapetalae</taxon>
        <taxon>rosids</taxon>
        <taxon>Vitales</taxon>
        <taxon>Vitaceae</taxon>
        <taxon>Viteae</taxon>
        <taxon>Vitis</taxon>
    </lineage>
</organism>
<dbReference type="InterPro" id="IPR056924">
    <property type="entry name" value="SH3_Tf2-1"/>
</dbReference>
<reference evidence="2 3" key="1">
    <citation type="journal article" date="2018" name="PLoS Genet.">
        <title>Population sequencing reveals clonal diversity and ancestral inbreeding in the grapevine cultivar Chardonnay.</title>
        <authorList>
            <person name="Roach M.J."/>
            <person name="Johnson D.L."/>
            <person name="Bohlmann J."/>
            <person name="van Vuuren H.J."/>
            <person name="Jones S.J."/>
            <person name="Pretorius I.S."/>
            <person name="Schmidt S.A."/>
            <person name="Borneman A.R."/>
        </authorList>
    </citation>
    <scope>NUCLEOTIDE SEQUENCE [LARGE SCALE GENOMIC DNA]</scope>
    <source>
        <strain evidence="3">cv. Chardonnay</strain>
        <tissue evidence="2">Leaf</tissue>
    </source>
</reference>
<dbReference type="Gene3D" id="3.30.420.10">
    <property type="entry name" value="Ribonuclease H-like superfamily/Ribonuclease H"/>
    <property type="match status" value="1"/>
</dbReference>